<organism evidence="17 18">
    <name type="scientific">Saccoglossus kowalevskii</name>
    <name type="common">Acorn worm</name>
    <dbReference type="NCBI Taxonomy" id="10224"/>
    <lineage>
        <taxon>Eukaryota</taxon>
        <taxon>Metazoa</taxon>
        <taxon>Hemichordata</taxon>
        <taxon>Enteropneusta</taxon>
        <taxon>Harrimaniidae</taxon>
        <taxon>Saccoglossus</taxon>
    </lineage>
</organism>
<evidence type="ECO:0000256" key="11">
    <source>
        <dbReference type="ARBA" id="ARBA00023286"/>
    </source>
</evidence>
<dbReference type="Gene3D" id="1.20.58.390">
    <property type="entry name" value="Neurotransmitter-gated ion-channel transmembrane domain"/>
    <property type="match status" value="1"/>
</dbReference>
<keyword evidence="17" id="KW-1185">Reference proteome</keyword>
<dbReference type="SUPFAM" id="SSF63712">
    <property type="entry name" value="Nicotinic receptor ligand binding domain-like"/>
    <property type="match status" value="1"/>
</dbReference>
<comment type="similarity">
    <text evidence="14">Belongs to the ligand-gated ion channel (TC 1.A.9) family.</text>
</comment>
<keyword evidence="2" id="KW-1003">Cell membrane</keyword>
<keyword evidence="9" id="KW-0675">Receptor</keyword>
<evidence type="ECO:0000256" key="13">
    <source>
        <dbReference type="ARBA" id="ARBA00034099"/>
    </source>
</evidence>
<dbReference type="InterPro" id="IPR006202">
    <property type="entry name" value="Neur_chan_lig-bd"/>
</dbReference>
<feature type="transmembrane region" description="Helical" evidence="14">
    <location>
        <begin position="490"/>
        <end position="512"/>
    </location>
</feature>
<evidence type="ECO:0000313" key="17">
    <source>
        <dbReference type="Proteomes" id="UP000694865"/>
    </source>
</evidence>
<feature type="transmembrane region" description="Helical" evidence="14">
    <location>
        <begin position="329"/>
        <end position="356"/>
    </location>
</feature>
<dbReference type="SUPFAM" id="SSF90112">
    <property type="entry name" value="Neurotransmitter-gated ion-channel transmembrane pore"/>
    <property type="match status" value="1"/>
</dbReference>
<evidence type="ECO:0000256" key="6">
    <source>
        <dbReference type="ARBA" id="ARBA00023065"/>
    </source>
</evidence>
<evidence type="ECO:0000256" key="3">
    <source>
        <dbReference type="ARBA" id="ARBA00022692"/>
    </source>
</evidence>
<dbReference type="CDD" id="cd19051">
    <property type="entry name" value="LGIC_TM_cation"/>
    <property type="match status" value="1"/>
</dbReference>
<dbReference type="Pfam" id="PF02931">
    <property type="entry name" value="Neur_chan_LBD"/>
    <property type="match status" value="1"/>
</dbReference>
<dbReference type="PRINTS" id="PR00252">
    <property type="entry name" value="NRIONCHANNEL"/>
</dbReference>
<accession>A0ABM0GPW2</accession>
<dbReference type="InterPro" id="IPR006201">
    <property type="entry name" value="Neur_channel"/>
</dbReference>
<comment type="subcellular location">
    <subcellularLocation>
        <location evidence="13">Synaptic cell membrane</location>
        <topology evidence="13">Multi-pass membrane protein</topology>
    </subcellularLocation>
</comment>
<dbReference type="GeneID" id="100372668"/>
<name>A0ABM0GPW2_SACKO</name>
<evidence type="ECO:0000259" key="16">
    <source>
        <dbReference type="Pfam" id="PF02932"/>
    </source>
</evidence>
<keyword evidence="5" id="KW-0770">Synapse</keyword>
<dbReference type="Gene3D" id="2.70.170.10">
    <property type="entry name" value="Neurotransmitter-gated ion-channel ligand-binding domain"/>
    <property type="match status" value="1"/>
</dbReference>
<dbReference type="Proteomes" id="UP000694865">
    <property type="component" value="Unplaced"/>
</dbReference>
<evidence type="ECO:0000256" key="12">
    <source>
        <dbReference type="ARBA" id="ARBA00023303"/>
    </source>
</evidence>
<feature type="transmembrane region" description="Helical" evidence="14">
    <location>
        <begin position="269"/>
        <end position="292"/>
    </location>
</feature>
<keyword evidence="7 14" id="KW-0472">Membrane</keyword>
<dbReference type="RefSeq" id="XP_002734701.1">
    <property type="nucleotide sequence ID" value="XM_002734655.1"/>
</dbReference>
<dbReference type="InterPro" id="IPR036719">
    <property type="entry name" value="Neuro-gated_channel_TM_sf"/>
</dbReference>
<evidence type="ECO:0000256" key="14">
    <source>
        <dbReference type="RuleBase" id="RU000687"/>
    </source>
</evidence>
<dbReference type="PANTHER" id="PTHR18945">
    <property type="entry name" value="NEUROTRANSMITTER GATED ION CHANNEL"/>
    <property type="match status" value="1"/>
</dbReference>
<keyword evidence="8" id="KW-1015">Disulfide bond</keyword>
<evidence type="ECO:0000256" key="9">
    <source>
        <dbReference type="ARBA" id="ARBA00023170"/>
    </source>
</evidence>
<dbReference type="InterPro" id="IPR018000">
    <property type="entry name" value="Neurotransmitter_ion_chnl_CS"/>
</dbReference>
<evidence type="ECO:0000313" key="18">
    <source>
        <dbReference type="RefSeq" id="XP_002734701.1"/>
    </source>
</evidence>
<evidence type="ECO:0000256" key="2">
    <source>
        <dbReference type="ARBA" id="ARBA00022475"/>
    </source>
</evidence>
<gene>
    <name evidence="18" type="primary">LOC100372668</name>
</gene>
<dbReference type="InterPro" id="IPR038050">
    <property type="entry name" value="Neuro_actylchol_rec"/>
</dbReference>
<dbReference type="PRINTS" id="PR00254">
    <property type="entry name" value="NICOTINICR"/>
</dbReference>
<protein>
    <submittedName>
        <fullName evidence="18">Neuronal acetylcholine receptor subunit alpha-9-like</fullName>
    </submittedName>
</protein>
<feature type="domain" description="Neurotransmitter-gated ion-channel ligand-binding" evidence="15">
    <location>
        <begin position="63"/>
        <end position="267"/>
    </location>
</feature>
<evidence type="ECO:0000256" key="4">
    <source>
        <dbReference type="ARBA" id="ARBA00022989"/>
    </source>
</evidence>
<keyword evidence="1 14" id="KW-0813">Transport</keyword>
<keyword evidence="11" id="KW-1071">Ligand-gated ion channel</keyword>
<dbReference type="InterPro" id="IPR036734">
    <property type="entry name" value="Neur_chan_lig-bd_sf"/>
</dbReference>
<keyword evidence="6 14" id="KW-0406">Ion transport</keyword>
<evidence type="ECO:0000256" key="1">
    <source>
        <dbReference type="ARBA" id="ARBA00022448"/>
    </source>
</evidence>
<dbReference type="PROSITE" id="PS00236">
    <property type="entry name" value="NEUROTR_ION_CHANNEL"/>
    <property type="match status" value="1"/>
</dbReference>
<evidence type="ECO:0000256" key="7">
    <source>
        <dbReference type="ARBA" id="ARBA00023136"/>
    </source>
</evidence>
<evidence type="ECO:0000259" key="15">
    <source>
        <dbReference type="Pfam" id="PF02931"/>
    </source>
</evidence>
<evidence type="ECO:0000256" key="10">
    <source>
        <dbReference type="ARBA" id="ARBA00023180"/>
    </source>
</evidence>
<reference evidence="18" key="1">
    <citation type="submission" date="2025-08" db="UniProtKB">
        <authorList>
            <consortium name="RefSeq"/>
        </authorList>
    </citation>
    <scope>IDENTIFICATION</scope>
    <source>
        <tissue evidence="18">Testes</tissue>
    </source>
</reference>
<keyword evidence="4 14" id="KW-1133">Transmembrane helix</keyword>
<dbReference type="Pfam" id="PF02932">
    <property type="entry name" value="Neur_chan_memb"/>
    <property type="match status" value="1"/>
</dbReference>
<dbReference type="InterPro" id="IPR002394">
    <property type="entry name" value="Nicotinic_acetylcholine_rcpt"/>
</dbReference>
<feature type="domain" description="Neurotransmitter-gated ion-channel transmembrane" evidence="16">
    <location>
        <begin position="275"/>
        <end position="506"/>
    </location>
</feature>
<proteinExistence type="inferred from homology"/>
<keyword evidence="10" id="KW-0325">Glycoprotein</keyword>
<dbReference type="CDD" id="cd18997">
    <property type="entry name" value="LGIC_ECD_nAChR"/>
    <property type="match status" value="1"/>
</dbReference>
<sequence length="517" mass="59322">MVSRKTNTDFLSCLVKIEVRFFRFFIIAYCALKVVIPITVTANPLVNTDVNNSTGNCLSNYHALFNDLFDDYNKLLRPVRDASVATNVTFGISVIQIIDVDERNQIITMSSWMRQKWVDEYLRWNPDDYGGIDVIRLPATLLWRPDITLYDNVDEKFERIKDANAIINSDGSLTWLAPAIYKSACKIDVRYFPFDIEKCSMKFGSWTFDGAEINLTAEMPSADIANFKPNGEWELVDAPVIRNVLVYPCCEEIFPDLTYTIIIRRKPTFYVLNLLLPNVLISVLATMSFYLPPDSGEKIALSMTSLLTLFVFNQVVGETMPPTSDDVPIIAQYFSSMIVIVSISCVTTVWVLNLYYVPSGYTTVPRWFRKFVFDFLAPVVYFQRHYSPKSTASKTHIAADEHAGAVRTRHDFDGFLIYNGNSIQENSTKSEEMRELESEIRSDVTCARCDKKLDNINSHVTQFSRRYQEKDSREKDVHEWREIAEVIDRFMLHLFLISIAITTTVLMVRVVFGSADR</sequence>
<dbReference type="NCBIfam" id="TIGR00860">
    <property type="entry name" value="LIC"/>
    <property type="match status" value="1"/>
</dbReference>
<evidence type="ECO:0000256" key="8">
    <source>
        <dbReference type="ARBA" id="ARBA00023157"/>
    </source>
</evidence>
<feature type="transmembrane region" description="Helical" evidence="14">
    <location>
        <begin position="21"/>
        <end position="40"/>
    </location>
</feature>
<dbReference type="InterPro" id="IPR006029">
    <property type="entry name" value="Neurotrans-gated_channel_TM"/>
</dbReference>
<evidence type="ECO:0000256" key="5">
    <source>
        <dbReference type="ARBA" id="ARBA00023018"/>
    </source>
</evidence>
<keyword evidence="12 14" id="KW-0407">Ion channel</keyword>
<keyword evidence="3 14" id="KW-0812">Transmembrane</keyword>